<comment type="caution">
    <text evidence="15">The sequence shown here is derived from an EMBL/GenBank/DDBJ whole genome shotgun (WGS) entry which is preliminary data.</text>
</comment>
<feature type="domain" description="Btz" evidence="14">
    <location>
        <begin position="99"/>
        <end position="254"/>
    </location>
</feature>
<evidence type="ECO:0000259" key="14">
    <source>
        <dbReference type="SMART" id="SM01044"/>
    </source>
</evidence>
<dbReference type="OrthoDB" id="660348at2759"/>
<name>A0A835IIY7_9MAGN</name>
<keyword evidence="6" id="KW-0507">mRNA processing</keyword>
<keyword evidence="4" id="KW-0813">Transport</keyword>
<feature type="compositionally biased region" description="Acidic residues" evidence="13">
    <location>
        <begin position="64"/>
        <end position="92"/>
    </location>
</feature>
<evidence type="ECO:0000256" key="6">
    <source>
        <dbReference type="ARBA" id="ARBA00022664"/>
    </source>
</evidence>
<dbReference type="GO" id="GO:0006417">
    <property type="term" value="P:regulation of translation"/>
    <property type="evidence" value="ECO:0007669"/>
    <property type="project" value="UniProtKB-KW"/>
</dbReference>
<evidence type="ECO:0000313" key="16">
    <source>
        <dbReference type="Proteomes" id="UP000631114"/>
    </source>
</evidence>
<proteinExistence type="inferred from homology"/>
<feature type="compositionally biased region" description="Gly residues" evidence="13">
    <location>
        <begin position="540"/>
        <end position="549"/>
    </location>
</feature>
<evidence type="ECO:0000256" key="11">
    <source>
        <dbReference type="ARBA" id="ARBA00023187"/>
    </source>
</evidence>
<organism evidence="15 16">
    <name type="scientific">Coptis chinensis</name>
    <dbReference type="NCBI Taxonomy" id="261450"/>
    <lineage>
        <taxon>Eukaryota</taxon>
        <taxon>Viridiplantae</taxon>
        <taxon>Streptophyta</taxon>
        <taxon>Embryophyta</taxon>
        <taxon>Tracheophyta</taxon>
        <taxon>Spermatophyta</taxon>
        <taxon>Magnoliopsida</taxon>
        <taxon>Ranunculales</taxon>
        <taxon>Ranunculaceae</taxon>
        <taxon>Coptidoideae</taxon>
        <taxon>Coptis</taxon>
    </lineage>
</organism>
<feature type="region of interest" description="Disordered" evidence="13">
    <location>
        <begin position="473"/>
        <end position="549"/>
    </location>
</feature>
<dbReference type="GO" id="GO:0000184">
    <property type="term" value="P:nuclear-transcribed mRNA catabolic process, nonsense-mediated decay"/>
    <property type="evidence" value="ECO:0007669"/>
    <property type="project" value="UniProtKB-KW"/>
</dbReference>
<keyword evidence="8" id="KW-0810">Translation regulation</keyword>
<feature type="region of interest" description="Disordered" evidence="13">
    <location>
        <begin position="433"/>
        <end position="453"/>
    </location>
</feature>
<dbReference type="GO" id="GO:0008380">
    <property type="term" value="P:RNA splicing"/>
    <property type="evidence" value="ECO:0007669"/>
    <property type="project" value="UniProtKB-KW"/>
</dbReference>
<dbReference type="GO" id="GO:0005737">
    <property type="term" value="C:cytoplasm"/>
    <property type="evidence" value="ECO:0007669"/>
    <property type="project" value="UniProtKB-SubCell"/>
</dbReference>
<dbReference type="GO" id="GO:0035145">
    <property type="term" value="C:exon-exon junction complex"/>
    <property type="evidence" value="ECO:0007669"/>
    <property type="project" value="InterPro"/>
</dbReference>
<feature type="compositionally biased region" description="Low complexity" evidence="13">
    <location>
        <begin position="508"/>
        <end position="535"/>
    </location>
</feature>
<dbReference type="PANTHER" id="PTHR46837">
    <property type="entry name" value="PROTEIN MLN51 HOMOLOG"/>
    <property type="match status" value="1"/>
</dbReference>
<keyword evidence="5" id="KW-0963">Cytoplasm</keyword>
<reference evidence="15 16" key="1">
    <citation type="submission" date="2020-10" db="EMBL/GenBank/DDBJ databases">
        <title>The Coptis chinensis genome and diversification of protoberbering-type alkaloids.</title>
        <authorList>
            <person name="Wang B."/>
            <person name="Shu S."/>
            <person name="Song C."/>
            <person name="Liu Y."/>
        </authorList>
    </citation>
    <scope>NUCLEOTIDE SEQUENCE [LARGE SCALE GENOMIC DNA]</scope>
    <source>
        <strain evidence="15">HL-2020</strain>
        <tissue evidence="15">Leaf</tissue>
    </source>
</reference>
<keyword evidence="9" id="KW-0694">RNA-binding</keyword>
<evidence type="ECO:0000256" key="12">
    <source>
        <dbReference type="ARBA" id="ARBA00023242"/>
    </source>
</evidence>
<dbReference type="Proteomes" id="UP000631114">
    <property type="component" value="Unassembled WGS sequence"/>
</dbReference>
<feature type="compositionally biased region" description="Polar residues" evidence="13">
    <location>
        <begin position="376"/>
        <end position="396"/>
    </location>
</feature>
<feature type="compositionally biased region" description="Basic and acidic residues" evidence="13">
    <location>
        <begin position="232"/>
        <end position="243"/>
    </location>
</feature>
<feature type="compositionally biased region" description="Acidic residues" evidence="13">
    <location>
        <begin position="14"/>
        <end position="25"/>
    </location>
</feature>
<dbReference type="Pfam" id="PF09405">
    <property type="entry name" value="Btz"/>
    <property type="match status" value="1"/>
</dbReference>
<keyword evidence="16" id="KW-1185">Reference proteome</keyword>
<dbReference type="GO" id="GO:0051028">
    <property type="term" value="P:mRNA transport"/>
    <property type="evidence" value="ECO:0007669"/>
    <property type="project" value="UniProtKB-KW"/>
</dbReference>
<dbReference type="SMART" id="SM01044">
    <property type="entry name" value="Btz"/>
    <property type="match status" value="1"/>
</dbReference>
<protein>
    <recommendedName>
        <fullName evidence="14">Btz domain-containing protein</fullName>
    </recommendedName>
</protein>
<evidence type="ECO:0000256" key="4">
    <source>
        <dbReference type="ARBA" id="ARBA00022448"/>
    </source>
</evidence>
<feature type="compositionally biased region" description="Polar residues" evidence="13">
    <location>
        <begin position="482"/>
        <end position="507"/>
    </location>
</feature>
<dbReference type="InterPro" id="IPR044796">
    <property type="entry name" value="MLN51_plant"/>
</dbReference>
<feature type="region of interest" description="Disordered" evidence="13">
    <location>
        <begin position="703"/>
        <end position="733"/>
    </location>
</feature>
<keyword evidence="11" id="KW-0508">mRNA splicing</keyword>
<sequence>MVLEEEMVVKGEEKEEEEEYESDPEEVVKSLAMRRRVASDDEEEIEGERVRNLTGGGVASDVGSESDDGQGEPEVYDDDEEEEDEEEYEEVDKDAGKVEVTEGIVGGDDEKRSNVEIEGKEDEVVEGEKKENEPFAVPTAGAFYMHDDRFRENGGGRHRKSIWTMILAGDVDIELNYAKNPKTIIVDASISVLKALFRPLISEEWRTPGGRKLWESKDVRKWGHDKYIEMNSQERENEKDGRNFRGQYRGRGRNRGLDRRSVRGNRPRAYDDRNNQNQTVRTVRGRGPRRYEPLARNNRETPTQNKQSGKSHESPSNTTSGRVSTSARSSNVQSDSAPSGKHVFASSLNSASPPFYPSGSSNHETSQTQKRELPGGNSNKSLRPSVTSENRTHSTTFVRGKNVADVADRVYFDDDLAPQEYMGKFNNMQLQSSGSLPKFAQSPQIKSNKGRGLATPEKLHYQPLAPINQVSRTHAPTVHQRPGQNTVQTSFRASSQQLGQHLTGSQASSPPRVSPRSSSEPGETESPPGSSKSKTALVGKGKGTVQGNGRGSFLYNGAQVMGASGSMGLSHGDQNFPAPALLQVMQFGGQHPGGMGVPAVGMALPGYVAQPGFGNSEMTWVPVLAGAAGALGASYCSPYLTVDGGYYGRPTGQTSSSAASSSVTIGELPNLFEYGIMCLRLAAVLLEFKELITNKPNDVLKPSQRSELVNDEFGQRQNKPRRYSEMNFGQGRA</sequence>
<feature type="region of interest" description="Disordered" evidence="13">
    <location>
        <begin position="1"/>
        <end position="109"/>
    </location>
</feature>
<dbReference type="PANTHER" id="PTHR46837:SF5">
    <property type="entry name" value="PROTEIN MLN51 HOMOLOG"/>
    <property type="match status" value="1"/>
</dbReference>
<feature type="compositionally biased region" description="Polar residues" evidence="13">
    <location>
        <begin position="346"/>
        <end position="368"/>
    </location>
</feature>
<comment type="similarity">
    <text evidence="3">Belongs to the CASC3 family.</text>
</comment>
<dbReference type="InterPro" id="IPR018545">
    <property type="entry name" value="Btz_dom"/>
</dbReference>
<evidence type="ECO:0000256" key="2">
    <source>
        <dbReference type="ARBA" id="ARBA00004496"/>
    </source>
</evidence>
<evidence type="ECO:0000256" key="13">
    <source>
        <dbReference type="SAM" id="MobiDB-lite"/>
    </source>
</evidence>
<feature type="compositionally biased region" description="Basic and acidic residues" evidence="13">
    <location>
        <begin position="289"/>
        <end position="299"/>
    </location>
</feature>
<evidence type="ECO:0000256" key="7">
    <source>
        <dbReference type="ARBA" id="ARBA00022816"/>
    </source>
</evidence>
<dbReference type="GO" id="GO:0006397">
    <property type="term" value="P:mRNA processing"/>
    <property type="evidence" value="ECO:0007669"/>
    <property type="project" value="UniProtKB-KW"/>
</dbReference>
<evidence type="ECO:0000313" key="15">
    <source>
        <dbReference type="EMBL" id="KAF9617267.1"/>
    </source>
</evidence>
<feature type="compositionally biased region" description="Polar residues" evidence="13">
    <location>
        <begin position="300"/>
        <end position="337"/>
    </location>
</feature>
<evidence type="ECO:0000256" key="1">
    <source>
        <dbReference type="ARBA" id="ARBA00004123"/>
    </source>
</evidence>
<feature type="region of interest" description="Disordered" evidence="13">
    <location>
        <begin position="232"/>
        <end position="396"/>
    </location>
</feature>
<keyword evidence="7" id="KW-0509">mRNA transport</keyword>
<dbReference type="AlphaFoldDB" id="A0A835IIY7"/>
<evidence type="ECO:0000256" key="9">
    <source>
        <dbReference type="ARBA" id="ARBA00022884"/>
    </source>
</evidence>
<comment type="subcellular location">
    <subcellularLocation>
        <location evidence="2">Cytoplasm</location>
    </subcellularLocation>
    <subcellularLocation>
        <location evidence="1">Nucleus</location>
    </subcellularLocation>
</comment>
<gene>
    <name evidence="15" type="ORF">IFM89_035211</name>
</gene>
<evidence type="ECO:0000256" key="5">
    <source>
        <dbReference type="ARBA" id="ARBA00022490"/>
    </source>
</evidence>
<accession>A0A835IIY7</accession>
<evidence type="ECO:0000256" key="3">
    <source>
        <dbReference type="ARBA" id="ARBA00009548"/>
    </source>
</evidence>
<keyword evidence="12" id="KW-0539">Nucleus</keyword>
<evidence type="ECO:0000256" key="10">
    <source>
        <dbReference type="ARBA" id="ARBA00023161"/>
    </source>
</evidence>
<evidence type="ECO:0000256" key="8">
    <source>
        <dbReference type="ARBA" id="ARBA00022845"/>
    </source>
</evidence>
<dbReference type="GO" id="GO:0003729">
    <property type="term" value="F:mRNA binding"/>
    <property type="evidence" value="ECO:0007669"/>
    <property type="project" value="InterPro"/>
</dbReference>
<keyword evidence="10" id="KW-0866">Nonsense-mediated mRNA decay</keyword>
<dbReference type="EMBL" id="JADFTS010000003">
    <property type="protein sequence ID" value="KAF9617267.1"/>
    <property type="molecule type" value="Genomic_DNA"/>
</dbReference>
<feature type="compositionally biased region" description="Polar residues" evidence="13">
    <location>
        <begin position="433"/>
        <end position="447"/>
    </location>
</feature>